<accession>A0A6C0I5S0</accession>
<reference evidence="1" key="1">
    <citation type="journal article" date="2020" name="Nature">
        <title>Giant virus diversity and host interactions through global metagenomics.</title>
        <authorList>
            <person name="Schulz F."/>
            <person name="Roux S."/>
            <person name="Paez-Espino D."/>
            <person name="Jungbluth S."/>
            <person name="Walsh D.A."/>
            <person name="Denef V.J."/>
            <person name="McMahon K.D."/>
            <person name="Konstantinidis K.T."/>
            <person name="Eloe-Fadrosh E.A."/>
            <person name="Kyrpides N.C."/>
            <person name="Woyke T."/>
        </authorList>
    </citation>
    <scope>NUCLEOTIDE SEQUENCE</scope>
    <source>
        <strain evidence="1">GVMAG-M-3300023184-50</strain>
    </source>
</reference>
<proteinExistence type="predicted"/>
<protein>
    <submittedName>
        <fullName evidence="1">Uncharacterized protein</fullName>
    </submittedName>
</protein>
<organism evidence="1">
    <name type="scientific">viral metagenome</name>
    <dbReference type="NCBI Taxonomy" id="1070528"/>
    <lineage>
        <taxon>unclassified sequences</taxon>
        <taxon>metagenomes</taxon>
        <taxon>organismal metagenomes</taxon>
    </lineage>
</organism>
<sequence>MTAELFRFREEMILPYQIIEKYEEGRLEAMVIKCPAQLQRVRELNQRVIELMSDYDDKCDLYESSLSTYEERCLFTESRQAVEIRYYILKEEAYQYGYSNLFIDTP</sequence>
<dbReference type="AlphaFoldDB" id="A0A6C0I5S0"/>
<name>A0A6C0I5S0_9ZZZZ</name>
<evidence type="ECO:0000313" key="1">
    <source>
        <dbReference type="EMBL" id="QHT88351.1"/>
    </source>
</evidence>
<dbReference type="EMBL" id="MN740115">
    <property type="protein sequence ID" value="QHT88351.1"/>
    <property type="molecule type" value="Genomic_DNA"/>
</dbReference>